<dbReference type="GeneID" id="93094979"/>
<dbReference type="GO" id="GO:0003677">
    <property type="term" value="F:DNA binding"/>
    <property type="evidence" value="ECO:0007669"/>
    <property type="project" value="UniProtKB-KW"/>
</dbReference>
<dbReference type="SUPFAM" id="SSF116734">
    <property type="entry name" value="DNA methylase specificity domain"/>
    <property type="match status" value="2"/>
</dbReference>
<accession>A0A087BZE1</accession>
<dbReference type="InterPro" id="IPR052021">
    <property type="entry name" value="Type-I_RS_S_subunit"/>
</dbReference>
<keyword evidence="6" id="KW-1185">Reference proteome</keyword>
<dbReference type="EMBL" id="JGZE01000017">
    <property type="protein sequence ID" value="KFI76391.1"/>
    <property type="molecule type" value="Genomic_DNA"/>
</dbReference>
<keyword evidence="5" id="KW-0378">Hydrolase</keyword>
<evidence type="ECO:0000313" key="6">
    <source>
        <dbReference type="Proteomes" id="UP000029082"/>
    </source>
</evidence>
<dbReference type="RefSeq" id="WP_051917984.1">
    <property type="nucleotide sequence ID" value="NZ_JDUO01000014.1"/>
</dbReference>
<dbReference type="GO" id="GO:0009307">
    <property type="term" value="P:DNA restriction-modification system"/>
    <property type="evidence" value="ECO:0007669"/>
    <property type="project" value="UniProtKB-KW"/>
</dbReference>
<keyword evidence="5" id="KW-0255">Endonuclease</keyword>
<comment type="caution">
    <text evidence="5">The sequence shown here is derived from an EMBL/GenBank/DDBJ whole genome shotgun (WGS) entry which is preliminary data.</text>
</comment>
<name>A0A087BZE1_9BIFI</name>
<dbReference type="Gene3D" id="3.90.220.20">
    <property type="entry name" value="DNA methylase specificity domains"/>
    <property type="match status" value="2"/>
</dbReference>
<dbReference type="eggNOG" id="COG0732">
    <property type="taxonomic scope" value="Bacteria"/>
</dbReference>
<evidence type="ECO:0000313" key="5">
    <source>
        <dbReference type="EMBL" id="KFI76391.1"/>
    </source>
</evidence>
<organism evidence="5 6">
    <name type="scientific">Bifidobacterium mongoliense DSM 21395</name>
    <dbReference type="NCBI Taxonomy" id="1437603"/>
    <lineage>
        <taxon>Bacteria</taxon>
        <taxon>Bacillati</taxon>
        <taxon>Actinomycetota</taxon>
        <taxon>Actinomycetes</taxon>
        <taxon>Bifidobacteriales</taxon>
        <taxon>Bifidobacteriaceae</taxon>
        <taxon>Bifidobacterium</taxon>
    </lineage>
</organism>
<dbReference type="InterPro" id="IPR044946">
    <property type="entry name" value="Restrct_endonuc_typeI_TRD_sf"/>
</dbReference>
<dbReference type="PANTHER" id="PTHR30408:SF12">
    <property type="entry name" value="TYPE I RESTRICTION ENZYME MJAVIII SPECIFICITY SUBUNIT"/>
    <property type="match status" value="1"/>
</dbReference>
<dbReference type="STRING" id="1437603.GCA_000771525_00445"/>
<keyword evidence="2" id="KW-0680">Restriction system</keyword>
<proteinExistence type="inferred from homology"/>
<dbReference type="OrthoDB" id="3197085at2"/>
<sequence length="391" mass="44526">MILGIQRSVSIDQAGLRDVTAPFFSHAWEQRKAREIFEPVSKKGYPKFPVLSASQTEGMVFRDEIGIDIKYDQASLKSYKLVSSGQFVIHLRSFQGGLAYSRLTGITSPAYTVIKIKHEESQAADFWAEILRSPTFIQRLGTVTYGIRDGRSISYSDFSTLKFQFPVKAEQQKIGEFFKSLEDLITLHQRKLSHLRELKRGLLQKMFPKSGEDRPEVRFPGFADAWEQRKLGDLFSERIDRSGDGELISVTINSGVIKASELDRKDNSSKDKSNYKKVEIGDIAYNSMRMWQGASGRSPYAGILSPAYTVIVPKAGVDSSFFAYDFKRYKMIQLFQRNSQGLTSDTWNLKYPTLKTILVFSPSLDEQKAISKYFDALENLITLHQRKQLNI</sequence>
<keyword evidence="3" id="KW-0238">DNA-binding</keyword>
<reference evidence="5 6" key="1">
    <citation type="submission" date="2014-03" db="EMBL/GenBank/DDBJ databases">
        <title>Genomics of Bifidobacteria.</title>
        <authorList>
            <person name="Ventura M."/>
            <person name="Milani C."/>
            <person name="Lugli G.A."/>
        </authorList>
    </citation>
    <scope>NUCLEOTIDE SEQUENCE [LARGE SCALE GENOMIC DNA]</scope>
    <source>
        <strain evidence="5 6">DSM 21395</strain>
    </source>
</reference>
<evidence type="ECO:0000256" key="3">
    <source>
        <dbReference type="ARBA" id="ARBA00023125"/>
    </source>
</evidence>
<keyword evidence="5" id="KW-0540">Nuclease</keyword>
<dbReference type="CDD" id="cd16961">
    <property type="entry name" value="RMtype1_S_TRD-CR_like"/>
    <property type="match status" value="1"/>
</dbReference>
<protein>
    <submittedName>
        <fullName evidence="5">Type I restriction endonuclease S subunit domain protein</fullName>
    </submittedName>
</protein>
<dbReference type="PANTHER" id="PTHR30408">
    <property type="entry name" value="TYPE-1 RESTRICTION ENZYME ECOKI SPECIFICITY PROTEIN"/>
    <property type="match status" value="1"/>
</dbReference>
<dbReference type="Proteomes" id="UP000029082">
    <property type="component" value="Unassembled WGS sequence"/>
</dbReference>
<evidence type="ECO:0000259" key="4">
    <source>
        <dbReference type="Pfam" id="PF01420"/>
    </source>
</evidence>
<feature type="domain" description="Type I restriction modification DNA specificity" evidence="4">
    <location>
        <begin position="225"/>
        <end position="388"/>
    </location>
</feature>
<evidence type="ECO:0000256" key="2">
    <source>
        <dbReference type="ARBA" id="ARBA00022747"/>
    </source>
</evidence>
<dbReference type="AlphaFoldDB" id="A0A087BZE1"/>
<dbReference type="GO" id="GO:0004519">
    <property type="term" value="F:endonuclease activity"/>
    <property type="evidence" value="ECO:0007669"/>
    <property type="project" value="UniProtKB-KW"/>
</dbReference>
<evidence type="ECO:0000256" key="1">
    <source>
        <dbReference type="ARBA" id="ARBA00010923"/>
    </source>
</evidence>
<gene>
    <name evidence="5" type="ORF">BMON_1313</name>
</gene>
<dbReference type="InterPro" id="IPR000055">
    <property type="entry name" value="Restrct_endonuc_typeI_TRD"/>
</dbReference>
<feature type="domain" description="Type I restriction modification DNA specificity" evidence="4">
    <location>
        <begin position="41"/>
        <end position="194"/>
    </location>
</feature>
<dbReference type="Pfam" id="PF01420">
    <property type="entry name" value="Methylase_S"/>
    <property type="match status" value="2"/>
</dbReference>
<comment type="similarity">
    <text evidence="1">Belongs to the type-I restriction system S methylase family.</text>
</comment>